<dbReference type="RefSeq" id="XP_028529236.1">
    <property type="nucleotide sequence ID" value="XM_028672711.1"/>
</dbReference>
<dbReference type="Proteomes" id="UP000220797">
    <property type="component" value="Unassembled WGS sequence"/>
</dbReference>
<dbReference type="OrthoDB" id="371003at2759"/>
<feature type="coiled-coil region" evidence="1">
    <location>
        <begin position="592"/>
        <end position="619"/>
    </location>
</feature>
<feature type="coiled-coil region" evidence="1">
    <location>
        <begin position="466"/>
        <end position="531"/>
    </location>
</feature>
<gene>
    <name evidence="2" type="ORF">PGAL8A_00365600</name>
</gene>
<proteinExistence type="predicted"/>
<dbReference type="EMBL" id="CVMV01000059">
    <property type="protein sequence ID" value="CRG96431.1"/>
    <property type="molecule type" value="Genomic_DNA"/>
</dbReference>
<evidence type="ECO:0000313" key="3">
    <source>
        <dbReference type="Proteomes" id="UP000220797"/>
    </source>
</evidence>
<dbReference type="VEuPathDB" id="PlasmoDB:PGAL8A_00365600"/>
<dbReference type="OMA" id="NKSHTCK"/>
<keyword evidence="1" id="KW-0175">Coiled coil</keyword>
<keyword evidence="3" id="KW-1185">Reference proteome</keyword>
<evidence type="ECO:0000256" key="1">
    <source>
        <dbReference type="SAM" id="Coils"/>
    </source>
</evidence>
<reference evidence="2" key="1">
    <citation type="submission" date="2015-04" db="EMBL/GenBank/DDBJ databases">
        <authorList>
            <consortium name="Pathogen Informatics"/>
        </authorList>
    </citation>
    <scope>NUCLEOTIDE SEQUENCE [LARGE SCALE GENOMIC DNA]</scope>
    <source>
        <strain evidence="2">8A</strain>
    </source>
</reference>
<sequence>MLIENKIKIKNLIYECNEKLKLYIKIKQNIMKNDMHKSTEELKECYNKCVESNLIKFNEVKCFDDEFISEKKLNTDIINCLLDNYLENNNRCVISFNKYENFNTIKNNLENEEKNDYINYIYLYNLIEHFFVKISVLSAKKNENKIYTLRFGAFNFSNVYDLLEEYDDNEEYNQKKRSYTLKYEKEKNYFNNINVELKSELKNFNEKTKAIEFSDLEKLKDILNFAEKKKKSLEKKLNMNEPFFYTLITIDIIEIKENNLMKIPITNNCNKYILDKYYFLNISYTNYDDEKESVNIEELRKSFYEIINLIKHYLNNNLKIDISNFNRISKIVHEICYDMEKIFLKVVLYFPYNYDNKFDEYILNFLYTIDIKLKDYLNLFNNNLTKVVNDNYNMRDHKDVIISDNEKYHKLDKILFNNIDLDENLKYNVLIEALNLPEESFNCLTLLNKTFQHNYDLYKEKEKEFYRNILNLVEKQNEIIKSYEEKENKKKDEINSILKEIYYINEKNLEIENEIQRHQNLNMEYLQKEENKDVQNLKRIHTIDNILNKEYEYFLKFRNESINNQEKPIKKEKNFQSIQDNNISNNILNIQEKQEEEYLKNLNEAMKYAEQNFQQTHNLKKKYDDIICKKMELFKILKSTVIKLNEKTNSLKNNFKSTKGLKFVYPIDDNYISFKEKYKNHLTCNNLKEYNELLEELKKNDFNEKQVEWILKMNSISKKF</sequence>
<dbReference type="GeneID" id="39732186"/>
<organism evidence="2 3">
    <name type="scientific">Plasmodium gallinaceum</name>
    <dbReference type="NCBI Taxonomy" id="5849"/>
    <lineage>
        <taxon>Eukaryota</taxon>
        <taxon>Sar</taxon>
        <taxon>Alveolata</taxon>
        <taxon>Apicomplexa</taxon>
        <taxon>Aconoidasida</taxon>
        <taxon>Haemosporida</taxon>
        <taxon>Plasmodiidae</taxon>
        <taxon>Plasmodium</taxon>
        <taxon>Plasmodium (Haemamoeba)</taxon>
    </lineage>
</organism>
<protein>
    <submittedName>
        <fullName evidence="2">Uncharacterized protein</fullName>
    </submittedName>
</protein>
<name>A0A1J1GV77_PLAGA</name>
<evidence type="ECO:0000313" key="2">
    <source>
        <dbReference type="EMBL" id="CRG96431.1"/>
    </source>
</evidence>
<accession>A0A1J1GV77</accession>
<comment type="caution">
    <text evidence="2">The sequence shown here is derived from an EMBL/GenBank/DDBJ whole genome shotgun (WGS) entry which is preliminary data.</text>
</comment>
<dbReference type="AlphaFoldDB" id="A0A1J1GV77"/>